<dbReference type="OrthoDB" id="2687478at2759"/>
<keyword evidence="3" id="KW-0560">Oxidoreductase</keyword>
<keyword evidence="2" id="KW-0274">FAD</keyword>
<keyword evidence="1" id="KW-0285">Flavoprotein</keyword>
<dbReference type="SUPFAM" id="SSF51905">
    <property type="entry name" value="FAD/NAD(P)-binding domain"/>
    <property type="match status" value="1"/>
</dbReference>
<organism evidence="4 5">
    <name type="scientific">Rhizopogon vinicolor AM-OR11-026</name>
    <dbReference type="NCBI Taxonomy" id="1314800"/>
    <lineage>
        <taxon>Eukaryota</taxon>
        <taxon>Fungi</taxon>
        <taxon>Dikarya</taxon>
        <taxon>Basidiomycota</taxon>
        <taxon>Agaricomycotina</taxon>
        <taxon>Agaricomycetes</taxon>
        <taxon>Agaricomycetidae</taxon>
        <taxon>Boletales</taxon>
        <taxon>Suillineae</taxon>
        <taxon>Rhizopogonaceae</taxon>
        <taxon>Rhizopogon</taxon>
    </lineage>
</organism>
<accession>A0A1B7NBQ5</accession>
<dbReference type="EMBL" id="KV448161">
    <property type="protein sequence ID" value="OAX42228.1"/>
    <property type="molecule type" value="Genomic_DNA"/>
</dbReference>
<evidence type="ECO:0000313" key="4">
    <source>
        <dbReference type="EMBL" id="OAX42228.1"/>
    </source>
</evidence>
<dbReference type="Gene3D" id="3.50.50.60">
    <property type="entry name" value="FAD/NAD(P)-binding domain"/>
    <property type="match status" value="1"/>
</dbReference>
<dbReference type="InParanoid" id="A0A1B7NBQ5"/>
<dbReference type="InterPro" id="IPR051104">
    <property type="entry name" value="FAD_monoxygenase"/>
</dbReference>
<sequence>MQLHLGAGAGQAMKDAFVLGRLLAHPLTTLDNVHTALTAYQDVRLSVSHFVTRNSESMGDMYQFSATGYYDGMDRGSEREELELLKDKILELRNWLGDGVVAEWLKAERKLQESVGLCNGR</sequence>
<name>A0A1B7NBQ5_9AGAM</name>
<evidence type="ECO:0000313" key="5">
    <source>
        <dbReference type="Proteomes" id="UP000092154"/>
    </source>
</evidence>
<dbReference type="AlphaFoldDB" id="A0A1B7NBQ5"/>
<reference evidence="4 5" key="1">
    <citation type="submission" date="2016-06" db="EMBL/GenBank/DDBJ databases">
        <title>Comparative genomics of the ectomycorrhizal sister species Rhizopogon vinicolor and Rhizopogon vesiculosus (Basidiomycota: Boletales) reveals a divergence of the mating type B locus.</title>
        <authorList>
            <consortium name="DOE Joint Genome Institute"/>
            <person name="Mujic A.B."/>
            <person name="Kuo A."/>
            <person name="Tritt A."/>
            <person name="Lipzen A."/>
            <person name="Chen C."/>
            <person name="Johnson J."/>
            <person name="Sharma A."/>
            <person name="Barry K."/>
            <person name="Grigoriev I.V."/>
            <person name="Spatafora J.W."/>
        </authorList>
    </citation>
    <scope>NUCLEOTIDE SEQUENCE [LARGE SCALE GENOMIC DNA]</scope>
    <source>
        <strain evidence="4 5">AM-OR11-026</strain>
    </source>
</reference>
<evidence type="ECO:0000256" key="1">
    <source>
        <dbReference type="ARBA" id="ARBA00022630"/>
    </source>
</evidence>
<dbReference type="PANTHER" id="PTHR46720">
    <property type="entry name" value="HYDROXYLASE, PUTATIVE (AFU_ORTHOLOGUE AFUA_3G01460)-RELATED"/>
    <property type="match status" value="1"/>
</dbReference>
<evidence type="ECO:0000256" key="3">
    <source>
        <dbReference type="ARBA" id="ARBA00023002"/>
    </source>
</evidence>
<gene>
    <name evidence="4" type="ORF">K503DRAFT_766960</name>
</gene>
<evidence type="ECO:0000256" key="2">
    <source>
        <dbReference type="ARBA" id="ARBA00022827"/>
    </source>
</evidence>
<dbReference type="InterPro" id="IPR036188">
    <property type="entry name" value="FAD/NAD-bd_sf"/>
</dbReference>
<protein>
    <recommendedName>
        <fullName evidence="6">FAD-binding domain-containing protein</fullName>
    </recommendedName>
</protein>
<dbReference type="Proteomes" id="UP000092154">
    <property type="component" value="Unassembled WGS sequence"/>
</dbReference>
<keyword evidence="5" id="KW-1185">Reference proteome</keyword>
<dbReference type="GO" id="GO:0016491">
    <property type="term" value="F:oxidoreductase activity"/>
    <property type="evidence" value="ECO:0007669"/>
    <property type="project" value="UniProtKB-KW"/>
</dbReference>
<dbReference type="PANTHER" id="PTHR46720:SF3">
    <property type="entry name" value="FAD-BINDING DOMAIN-CONTAINING PROTEIN-RELATED"/>
    <property type="match status" value="1"/>
</dbReference>
<evidence type="ECO:0008006" key="6">
    <source>
        <dbReference type="Google" id="ProtNLM"/>
    </source>
</evidence>
<proteinExistence type="predicted"/>
<dbReference type="GO" id="GO:0044550">
    <property type="term" value="P:secondary metabolite biosynthetic process"/>
    <property type="evidence" value="ECO:0007669"/>
    <property type="project" value="TreeGrafter"/>
</dbReference>